<evidence type="ECO:0000313" key="10">
    <source>
        <dbReference type="EMBL" id="WXA03719.1"/>
    </source>
</evidence>
<keyword evidence="7" id="KW-0175">Coiled coil</keyword>
<evidence type="ECO:0000256" key="1">
    <source>
        <dbReference type="ARBA" id="ARBA00000085"/>
    </source>
</evidence>
<keyword evidence="5" id="KW-0418">Kinase</keyword>
<dbReference type="SUPFAM" id="SSF47384">
    <property type="entry name" value="Homodimeric domain of signal transducing histidine kinase"/>
    <property type="match status" value="1"/>
</dbReference>
<proteinExistence type="predicted"/>
<keyword evidence="3" id="KW-0597">Phosphoprotein</keyword>
<keyword evidence="6" id="KW-0802">TPR repeat</keyword>
<dbReference type="PROSITE" id="PS50005">
    <property type="entry name" value="TPR"/>
    <property type="match status" value="3"/>
</dbReference>
<evidence type="ECO:0000313" key="12">
    <source>
        <dbReference type="Proteomes" id="UP001368318"/>
    </source>
</evidence>
<dbReference type="SUPFAM" id="SSF55874">
    <property type="entry name" value="ATPase domain of HSP90 chaperone/DNA topoisomerase II/histidine kinase"/>
    <property type="match status" value="1"/>
</dbReference>
<evidence type="ECO:0000256" key="6">
    <source>
        <dbReference type="PROSITE-ProRule" id="PRU00339"/>
    </source>
</evidence>
<dbReference type="InterPro" id="IPR003594">
    <property type="entry name" value="HATPase_dom"/>
</dbReference>
<feature type="repeat" description="TPR" evidence="6">
    <location>
        <begin position="237"/>
        <end position="270"/>
    </location>
</feature>
<dbReference type="Pfam" id="PF02518">
    <property type="entry name" value="HATPase_c"/>
    <property type="match status" value="1"/>
</dbReference>
<dbReference type="InterPro" id="IPR036890">
    <property type="entry name" value="HATPase_C_sf"/>
</dbReference>
<dbReference type="SMART" id="SM00387">
    <property type="entry name" value="HATPase_c"/>
    <property type="match status" value="1"/>
</dbReference>
<dbReference type="InterPro" id="IPR004358">
    <property type="entry name" value="Sig_transdc_His_kin-like_C"/>
</dbReference>
<dbReference type="InterPro" id="IPR011990">
    <property type="entry name" value="TPR-like_helical_dom_sf"/>
</dbReference>
<keyword evidence="11" id="KW-0067">ATP-binding</keyword>
<dbReference type="Proteomes" id="UP001368318">
    <property type="component" value="Chromosome"/>
</dbReference>
<dbReference type="Gene3D" id="1.25.40.10">
    <property type="entry name" value="Tetratricopeptide repeat domain"/>
    <property type="match status" value="2"/>
</dbReference>
<accession>A0AAU6P8Q6</accession>
<dbReference type="Pfam" id="PF00512">
    <property type="entry name" value="HisKA"/>
    <property type="match status" value="1"/>
</dbReference>
<dbReference type="InterPro" id="IPR019734">
    <property type="entry name" value="TPR_rpt"/>
</dbReference>
<evidence type="ECO:0000256" key="5">
    <source>
        <dbReference type="ARBA" id="ARBA00022777"/>
    </source>
</evidence>
<dbReference type="RefSeq" id="WP_338733161.1">
    <property type="nucleotide sequence ID" value="NZ_CP136924.1"/>
</dbReference>
<evidence type="ECO:0000256" key="8">
    <source>
        <dbReference type="SAM" id="Phobius"/>
    </source>
</evidence>
<name>A0AAU6P8Q6_9FLAO</name>
<keyword evidence="4" id="KW-0808">Transferase</keyword>
<dbReference type="PANTHER" id="PTHR43047">
    <property type="entry name" value="TWO-COMPONENT HISTIDINE PROTEIN KINASE"/>
    <property type="match status" value="1"/>
</dbReference>
<gene>
    <name evidence="11" type="ORF">R3L15_03080</name>
    <name evidence="10" type="ORF">R3L16_04315</name>
</gene>
<dbReference type="InterPro" id="IPR003661">
    <property type="entry name" value="HisK_dim/P_dom"/>
</dbReference>
<dbReference type="FunFam" id="3.30.565.10:FF:000006">
    <property type="entry name" value="Sensor histidine kinase WalK"/>
    <property type="match status" value="1"/>
</dbReference>
<dbReference type="SMART" id="SM00388">
    <property type="entry name" value="HisKA"/>
    <property type="match status" value="1"/>
</dbReference>
<dbReference type="InterPro" id="IPR036097">
    <property type="entry name" value="HisK_dim/P_sf"/>
</dbReference>
<dbReference type="Pfam" id="PF13181">
    <property type="entry name" value="TPR_8"/>
    <property type="match status" value="2"/>
</dbReference>
<dbReference type="Gene3D" id="1.10.287.130">
    <property type="match status" value="1"/>
</dbReference>
<dbReference type="GO" id="GO:0005524">
    <property type="term" value="F:ATP binding"/>
    <property type="evidence" value="ECO:0007669"/>
    <property type="project" value="UniProtKB-KW"/>
</dbReference>
<dbReference type="CDD" id="cd00082">
    <property type="entry name" value="HisKA"/>
    <property type="match status" value="1"/>
</dbReference>
<keyword evidence="12" id="KW-1185">Reference proteome</keyword>
<dbReference type="EMBL" id="CP136925">
    <property type="protein sequence ID" value="WXA13860.1"/>
    <property type="molecule type" value="Genomic_DNA"/>
</dbReference>
<feature type="transmembrane region" description="Helical" evidence="8">
    <location>
        <begin position="402"/>
        <end position="423"/>
    </location>
</feature>
<evidence type="ECO:0000256" key="4">
    <source>
        <dbReference type="ARBA" id="ARBA00022679"/>
    </source>
</evidence>
<evidence type="ECO:0000259" key="9">
    <source>
        <dbReference type="PROSITE" id="PS50109"/>
    </source>
</evidence>
<feature type="coiled-coil region" evidence="7">
    <location>
        <begin position="432"/>
        <end position="459"/>
    </location>
</feature>
<dbReference type="EMBL" id="CP136924">
    <property type="protein sequence ID" value="WXA03719.1"/>
    <property type="molecule type" value="Genomic_DNA"/>
</dbReference>
<keyword evidence="11" id="KW-0547">Nucleotide-binding</keyword>
<dbReference type="GO" id="GO:0005886">
    <property type="term" value="C:plasma membrane"/>
    <property type="evidence" value="ECO:0007669"/>
    <property type="project" value="TreeGrafter"/>
</dbReference>
<keyword evidence="8" id="KW-0812">Transmembrane</keyword>
<evidence type="ECO:0000256" key="2">
    <source>
        <dbReference type="ARBA" id="ARBA00012438"/>
    </source>
</evidence>
<dbReference type="PRINTS" id="PR00344">
    <property type="entry name" value="BCTRLSENSOR"/>
</dbReference>
<protein>
    <recommendedName>
        <fullName evidence="2">histidine kinase</fullName>
        <ecNumber evidence="2">2.7.13.3</ecNumber>
    </recommendedName>
</protein>
<evidence type="ECO:0000256" key="3">
    <source>
        <dbReference type="ARBA" id="ARBA00022553"/>
    </source>
</evidence>
<dbReference type="GO" id="GO:0009927">
    <property type="term" value="F:histidine phosphotransfer kinase activity"/>
    <property type="evidence" value="ECO:0007669"/>
    <property type="project" value="TreeGrafter"/>
</dbReference>
<reference evidence="11 12" key="1">
    <citation type="submission" date="2023-10" db="EMBL/GenBank/DDBJ databases">
        <title>Culture-based analysis of two novel bacteria associated with mangrove crab gills.</title>
        <authorList>
            <person name="Yang X."/>
            <person name="Garuglieri E."/>
            <person name="Van Goethem M.W."/>
            <person name="Fusi M."/>
            <person name="Marasco R."/>
            <person name="Daffonchio D.G."/>
        </authorList>
    </citation>
    <scope>NUCLEOTIDE SEQUENCE</scope>
    <source>
        <strain evidence="11">UG2-1</strain>
        <strain evidence="10">UG2-2</strain>
        <strain evidence="12">UG2_2</strain>
    </source>
</reference>
<feature type="domain" description="Histidine kinase" evidence="9">
    <location>
        <begin position="469"/>
        <end position="683"/>
    </location>
</feature>
<evidence type="ECO:0000256" key="7">
    <source>
        <dbReference type="SAM" id="Coils"/>
    </source>
</evidence>
<dbReference type="AlphaFoldDB" id="A0AAU6P8Q6"/>
<sequence>MKKLITVFAFCCLFFGYSQTQKQDSLTVQLAFQNPDTLKVKTSIELIKVLYEQKDYYKALKFISESEKLSNKLEYNLGVAKVNYYKALIYTKKKDYLNAMDYYNKSKSIYASLNDTLCIAQINNNIGLIEIERGHYNKGLQYSLSAIKEFEKRHLINDLHLAYNNLAKAYYSVNNYDKAIEFYSKSLHIEQQNEGDGEINTILRLAELYSKEREYRKSIEYYEKGLNSNTLTDSLKGEVYPKLGGEYLQFNDYDKAAEYLIQGLKLNRNLNNKNGLLVTLNNLGKLNLKRNYLRYAEGQLIEAKDIAVTIDNKEEQLRNFKLLKALDSTNKNFDRAFIWQREFYQLKNKLDKQSPTQQDTAQQEDFVVSDLFETDDTEIAPEKTTTNNSLDAHKEESNRFKLILYALLAALVIVSTFLVLIYLKRNSRIKYTRALENKNKKIELQNEAILEQANHLEEINKVKDKLFSIVSHDLKDSLTSIKGFIDLLKDGSVTPEEFQSLIPELSENANNASLLLFNLLNWSKSQMQALEPNPSLFDIQEVFEEKVHLLEHKLEKKNIRLQDKTLKDFVYADRSMVEIIIQNLLTNAIKFSKAGDIITISNHISAGKSIISISDTGVGISKENQDKLFKNTSFTTIGTQNEKGTGLGLTICKDLVELNHGKIWVESDLNIGSTFYIELPKSKPENGNGNTQNLAAMASVN</sequence>
<dbReference type="InterPro" id="IPR005467">
    <property type="entry name" value="His_kinase_dom"/>
</dbReference>
<dbReference type="SUPFAM" id="SSF48452">
    <property type="entry name" value="TPR-like"/>
    <property type="match status" value="2"/>
</dbReference>
<keyword evidence="8" id="KW-0472">Membrane</keyword>
<dbReference type="EC" id="2.7.13.3" evidence="2"/>
<keyword evidence="8" id="KW-1133">Transmembrane helix</keyword>
<evidence type="ECO:0000313" key="11">
    <source>
        <dbReference type="EMBL" id="WXA13860.1"/>
    </source>
</evidence>
<dbReference type="GO" id="GO:0000155">
    <property type="term" value="F:phosphorelay sensor kinase activity"/>
    <property type="evidence" value="ECO:0007669"/>
    <property type="project" value="InterPro"/>
</dbReference>
<comment type="catalytic activity">
    <reaction evidence="1">
        <text>ATP + protein L-histidine = ADP + protein N-phospho-L-histidine.</text>
        <dbReference type="EC" id="2.7.13.3"/>
    </reaction>
</comment>
<dbReference type="SMART" id="SM00028">
    <property type="entry name" value="TPR"/>
    <property type="match status" value="6"/>
</dbReference>
<feature type="repeat" description="TPR" evidence="6">
    <location>
        <begin position="160"/>
        <end position="193"/>
    </location>
</feature>
<dbReference type="PROSITE" id="PS50109">
    <property type="entry name" value="HIS_KIN"/>
    <property type="match status" value="1"/>
</dbReference>
<feature type="repeat" description="TPR" evidence="6">
    <location>
        <begin position="199"/>
        <end position="232"/>
    </location>
</feature>
<dbReference type="PANTHER" id="PTHR43047:SF72">
    <property type="entry name" value="OSMOSENSING HISTIDINE PROTEIN KINASE SLN1"/>
    <property type="match status" value="1"/>
</dbReference>
<dbReference type="PROSITE" id="PS50293">
    <property type="entry name" value="TPR_REGION"/>
    <property type="match status" value="1"/>
</dbReference>
<organism evidence="11">
    <name type="scientific">Mangrovimonas cancribranchiae</name>
    <dbReference type="NCBI Taxonomy" id="3080055"/>
    <lineage>
        <taxon>Bacteria</taxon>
        <taxon>Pseudomonadati</taxon>
        <taxon>Bacteroidota</taxon>
        <taxon>Flavobacteriia</taxon>
        <taxon>Flavobacteriales</taxon>
        <taxon>Flavobacteriaceae</taxon>
        <taxon>Mangrovimonas</taxon>
    </lineage>
</organism>
<dbReference type="Pfam" id="PF13424">
    <property type="entry name" value="TPR_12"/>
    <property type="match status" value="1"/>
</dbReference>
<dbReference type="KEGG" id="mcaa:R3L15_03080"/>
<dbReference type="Gene3D" id="3.30.565.10">
    <property type="entry name" value="Histidine kinase-like ATPase, C-terminal domain"/>
    <property type="match status" value="1"/>
</dbReference>